<evidence type="ECO:0000259" key="10">
    <source>
        <dbReference type="Pfam" id="PF01316"/>
    </source>
</evidence>
<feature type="domain" description="Arginine repressor C-terminal" evidence="11">
    <location>
        <begin position="95"/>
        <end position="160"/>
    </location>
</feature>
<keyword evidence="5 7" id="KW-0238">DNA-binding</keyword>
<dbReference type="SUPFAM" id="SSF55252">
    <property type="entry name" value="C-terminal domain of arginine repressor"/>
    <property type="match status" value="1"/>
</dbReference>
<feature type="compositionally biased region" description="Basic and acidic residues" evidence="9">
    <location>
        <begin position="10"/>
        <end position="20"/>
    </location>
</feature>
<comment type="pathway">
    <text evidence="7">Amino-acid biosynthesis; L-arginine biosynthesis [regulation].</text>
</comment>
<dbReference type="GO" id="GO:0003700">
    <property type="term" value="F:DNA-binding transcription factor activity"/>
    <property type="evidence" value="ECO:0007669"/>
    <property type="project" value="UniProtKB-UniRule"/>
</dbReference>
<proteinExistence type="inferred from homology"/>
<comment type="caution">
    <text evidence="12">The sequence shown here is derived from an EMBL/GenBank/DDBJ whole genome shotgun (WGS) entry which is preliminary data.</text>
</comment>
<dbReference type="InterPro" id="IPR001669">
    <property type="entry name" value="Arg_repress"/>
</dbReference>
<evidence type="ECO:0000256" key="5">
    <source>
        <dbReference type="ARBA" id="ARBA00023125"/>
    </source>
</evidence>
<evidence type="ECO:0000256" key="1">
    <source>
        <dbReference type="ARBA" id="ARBA00004496"/>
    </source>
</evidence>
<dbReference type="PRINTS" id="PR01467">
    <property type="entry name" value="ARGREPRESSOR"/>
</dbReference>
<keyword evidence="7" id="KW-0678">Repressor</keyword>
<evidence type="ECO:0000256" key="4">
    <source>
        <dbReference type="ARBA" id="ARBA00023015"/>
    </source>
</evidence>
<accession>A0A537K5Q6</accession>
<comment type="subcellular location">
    <subcellularLocation>
        <location evidence="1 7">Cytoplasm</location>
    </subcellularLocation>
</comment>
<dbReference type="InterPro" id="IPR036251">
    <property type="entry name" value="Arg_repress_C_sf"/>
</dbReference>
<name>A0A537K5Q6_9BACT</name>
<dbReference type="AlphaFoldDB" id="A0A537K5Q6"/>
<dbReference type="GO" id="GO:0005737">
    <property type="term" value="C:cytoplasm"/>
    <property type="evidence" value="ECO:0007669"/>
    <property type="project" value="UniProtKB-SubCell"/>
</dbReference>
<dbReference type="InterPro" id="IPR036390">
    <property type="entry name" value="WH_DNA-bd_sf"/>
</dbReference>
<evidence type="ECO:0000313" key="12">
    <source>
        <dbReference type="EMBL" id="TMI91101.1"/>
    </source>
</evidence>
<dbReference type="Gene3D" id="3.30.1360.40">
    <property type="match status" value="1"/>
</dbReference>
<dbReference type="GO" id="GO:0006526">
    <property type="term" value="P:L-arginine biosynthetic process"/>
    <property type="evidence" value="ECO:0007669"/>
    <property type="project" value="UniProtKB-UniPathway"/>
</dbReference>
<dbReference type="InterPro" id="IPR020900">
    <property type="entry name" value="Arg_repress_DNA-bd"/>
</dbReference>
<keyword evidence="6 7" id="KW-0804">Transcription</keyword>
<protein>
    <recommendedName>
        <fullName evidence="7 8">Arginine repressor</fullName>
    </recommendedName>
</protein>
<dbReference type="GO" id="GO:0034618">
    <property type="term" value="F:arginine binding"/>
    <property type="evidence" value="ECO:0007669"/>
    <property type="project" value="InterPro"/>
</dbReference>
<dbReference type="SUPFAM" id="SSF46785">
    <property type="entry name" value="Winged helix' DNA-binding domain"/>
    <property type="match status" value="1"/>
</dbReference>
<dbReference type="Proteomes" id="UP000318509">
    <property type="component" value="Unassembled WGS sequence"/>
</dbReference>
<evidence type="ECO:0000256" key="2">
    <source>
        <dbReference type="ARBA" id="ARBA00008316"/>
    </source>
</evidence>
<dbReference type="Gene3D" id="1.10.10.10">
    <property type="entry name" value="Winged helix-like DNA-binding domain superfamily/Winged helix DNA-binding domain"/>
    <property type="match status" value="1"/>
</dbReference>
<dbReference type="GO" id="GO:1900079">
    <property type="term" value="P:regulation of arginine biosynthetic process"/>
    <property type="evidence" value="ECO:0007669"/>
    <property type="project" value="UniProtKB-UniRule"/>
</dbReference>
<gene>
    <name evidence="7 12" type="primary">argR</name>
    <name evidence="12" type="ORF">E6H00_05315</name>
</gene>
<dbReference type="NCBIfam" id="TIGR01529">
    <property type="entry name" value="argR_whole"/>
    <property type="match status" value="1"/>
</dbReference>
<dbReference type="UniPathway" id="UPA00068"/>
<evidence type="ECO:0000256" key="8">
    <source>
        <dbReference type="NCBIfam" id="TIGR01529"/>
    </source>
</evidence>
<dbReference type="GO" id="GO:0003677">
    <property type="term" value="F:DNA binding"/>
    <property type="evidence" value="ECO:0007669"/>
    <property type="project" value="UniProtKB-KW"/>
</dbReference>
<reference evidence="12 13" key="1">
    <citation type="journal article" date="2019" name="Nat. Microbiol.">
        <title>Mediterranean grassland soil C-N compound turnover is dependent on rainfall and depth, and is mediated by genomically divergent microorganisms.</title>
        <authorList>
            <person name="Diamond S."/>
            <person name="Andeer P.F."/>
            <person name="Li Z."/>
            <person name="Crits-Christoph A."/>
            <person name="Burstein D."/>
            <person name="Anantharaman K."/>
            <person name="Lane K.R."/>
            <person name="Thomas B.C."/>
            <person name="Pan C."/>
            <person name="Northen T.R."/>
            <person name="Banfield J.F."/>
        </authorList>
    </citation>
    <scope>NUCLEOTIDE SEQUENCE [LARGE SCALE GENOMIC DNA]</scope>
    <source>
        <strain evidence="12">NP_3</strain>
    </source>
</reference>
<evidence type="ECO:0000313" key="13">
    <source>
        <dbReference type="Proteomes" id="UP000318509"/>
    </source>
</evidence>
<dbReference type="HAMAP" id="MF_00173">
    <property type="entry name" value="Arg_repressor"/>
    <property type="match status" value="1"/>
</dbReference>
<dbReference type="Pfam" id="PF02863">
    <property type="entry name" value="Arg_repressor_C"/>
    <property type="match status" value="1"/>
</dbReference>
<keyword evidence="7" id="KW-0055">Arginine biosynthesis</keyword>
<evidence type="ECO:0000256" key="7">
    <source>
        <dbReference type="HAMAP-Rule" id="MF_00173"/>
    </source>
</evidence>
<evidence type="ECO:0000259" key="11">
    <source>
        <dbReference type="Pfam" id="PF02863"/>
    </source>
</evidence>
<dbReference type="InterPro" id="IPR036388">
    <property type="entry name" value="WH-like_DNA-bd_sf"/>
</dbReference>
<feature type="domain" description="Arginine repressor DNA-binding" evidence="10">
    <location>
        <begin position="15"/>
        <end position="79"/>
    </location>
</feature>
<organism evidence="12 13">
    <name type="scientific">Candidatus Segetimicrobium genomatis</name>
    <dbReference type="NCBI Taxonomy" id="2569760"/>
    <lineage>
        <taxon>Bacteria</taxon>
        <taxon>Bacillati</taxon>
        <taxon>Candidatus Sysuimicrobiota</taxon>
        <taxon>Candidatus Sysuimicrobiia</taxon>
        <taxon>Candidatus Sysuimicrobiales</taxon>
        <taxon>Candidatus Segetimicrobiaceae</taxon>
        <taxon>Candidatus Segetimicrobium</taxon>
    </lineage>
</organism>
<dbReference type="PANTHER" id="PTHR34471">
    <property type="entry name" value="ARGININE REPRESSOR"/>
    <property type="match status" value="1"/>
</dbReference>
<comment type="similarity">
    <text evidence="2 7">Belongs to the ArgR family.</text>
</comment>
<dbReference type="EMBL" id="VBAK01000105">
    <property type="protein sequence ID" value="TMI91101.1"/>
    <property type="molecule type" value="Genomic_DNA"/>
</dbReference>
<evidence type="ECO:0000256" key="3">
    <source>
        <dbReference type="ARBA" id="ARBA00022490"/>
    </source>
</evidence>
<keyword evidence="4 7" id="KW-0805">Transcription regulation</keyword>
<evidence type="ECO:0000256" key="6">
    <source>
        <dbReference type="ARBA" id="ARBA00023163"/>
    </source>
</evidence>
<keyword evidence="7" id="KW-0028">Amino-acid biosynthesis</keyword>
<keyword evidence="3 7" id="KW-0963">Cytoplasm</keyword>
<feature type="region of interest" description="Disordered" evidence="9">
    <location>
        <begin position="1"/>
        <end position="20"/>
    </location>
</feature>
<sequence>MAGRSAGRTPPRDAGRSDREHRIREIIARHPVGTQEELAATLRRQGLAVTQATVSRDIKRLGLVKAPSGDGRPRYVLPERPSPVDVLRRLRLAIDEYVLSIDAGEDLVVIHTLTGCANAVAEAVDAMAWEDVVGTVAGDNTILVVPRRRAARARVLGRLRALIEGGLGDHRR</sequence>
<comment type="function">
    <text evidence="7">Regulates arginine biosynthesis genes.</text>
</comment>
<dbReference type="InterPro" id="IPR020899">
    <property type="entry name" value="Arg_repress_C"/>
</dbReference>
<dbReference type="Pfam" id="PF01316">
    <property type="entry name" value="Arg_repressor"/>
    <property type="match status" value="1"/>
</dbReference>
<dbReference type="GO" id="GO:0051259">
    <property type="term" value="P:protein complex oligomerization"/>
    <property type="evidence" value="ECO:0007669"/>
    <property type="project" value="InterPro"/>
</dbReference>
<dbReference type="PANTHER" id="PTHR34471:SF1">
    <property type="entry name" value="ARGININE REPRESSOR"/>
    <property type="match status" value="1"/>
</dbReference>
<evidence type="ECO:0000256" key="9">
    <source>
        <dbReference type="SAM" id="MobiDB-lite"/>
    </source>
</evidence>